<dbReference type="SUPFAM" id="SSF46689">
    <property type="entry name" value="Homeodomain-like"/>
    <property type="match status" value="1"/>
</dbReference>
<dbReference type="AlphaFoldDB" id="A0A0C1UKE1"/>
<keyword evidence="3" id="KW-1185">Reference proteome</keyword>
<dbReference type="STRING" id="29341.RSJ17_00680"/>
<feature type="coiled-coil region" evidence="1">
    <location>
        <begin position="101"/>
        <end position="138"/>
    </location>
</feature>
<organism evidence="2 3">
    <name type="scientific">Clostridium argentinense CDC 2741</name>
    <dbReference type="NCBI Taxonomy" id="1418104"/>
    <lineage>
        <taxon>Bacteria</taxon>
        <taxon>Bacillati</taxon>
        <taxon>Bacillota</taxon>
        <taxon>Clostridia</taxon>
        <taxon>Eubacteriales</taxon>
        <taxon>Clostridiaceae</taxon>
        <taxon>Clostridium</taxon>
    </lineage>
</organism>
<reference evidence="2 3" key="1">
    <citation type="journal article" date="2015" name="Infect. Genet. Evol.">
        <title>Genomic sequences of six botulinum neurotoxin-producing strains representing three clostridial species illustrate the mobility and diversity of botulinum neurotoxin genes.</title>
        <authorList>
            <person name="Smith T.J."/>
            <person name="Hill K.K."/>
            <person name="Xie G."/>
            <person name="Foley B.T."/>
            <person name="Williamson C.H."/>
            <person name="Foster J.T."/>
            <person name="Johnson S.L."/>
            <person name="Chertkov O."/>
            <person name="Teshima H."/>
            <person name="Gibbons H.S."/>
            <person name="Johnsky L.A."/>
            <person name="Karavis M.A."/>
            <person name="Smith L.A."/>
        </authorList>
    </citation>
    <scope>NUCLEOTIDE SEQUENCE [LARGE SCALE GENOMIC DNA]</scope>
    <source>
        <strain evidence="2 3">CDC 2741</strain>
    </source>
</reference>
<keyword evidence="1" id="KW-0175">Coiled coil</keyword>
<dbReference type="Proteomes" id="UP000031366">
    <property type="component" value="Unassembled WGS sequence"/>
</dbReference>
<dbReference type="Pfam" id="PF20310">
    <property type="entry name" value="HTH_Tnp_2"/>
    <property type="match status" value="1"/>
</dbReference>
<evidence type="ECO:0000313" key="3">
    <source>
        <dbReference type="Proteomes" id="UP000031366"/>
    </source>
</evidence>
<dbReference type="InterPro" id="IPR009057">
    <property type="entry name" value="Homeodomain-like_sf"/>
</dbReference>
<comment type="caution">
    <text evidence="2">The sequence shown here is derived from an EMBL/GenBank/DDBJ whole genome shotgun (WGS) entry which is preliminary data.</text>
</comment>
<dbReference type="EMBL" id="AYSO01000013">
    <property type="protein sequence ID" value="KIE47745.1"/>
    <property type="molecule type" value="Genomic_DNA"/>
</dbReference>
<proteinExistence type="predicted"/>
<gene>
    <name evidence="2" type="ORF">U732_3760</name>
</gene>
<accession>A0A0C1UKE1</accession>
<dbReference type="InterPro" id="IPR046929">
    <property type="entry name" value="HTH_Tnp"/>
</dbReference>
<sequence>MSKKIFTENEIAILSKNKFVKNVSSKGITYTDEFKRLFIAENEDGKFPRQIFEECGFNIDILGLNRIQSCGKRWRAAFRKNGVTQLQDTRKFNTGRPIEKNLSIEEKYEKLQAKIKLLEAENELLKKLEMLERSAKKKSKIANATKIYPYKISYR</sequence>
<protein>
    <submittedName>
        <fullName evidence="2">Putative transposase OrfA</fullName>
    </submittedName>
</protein>
<evidence type="ECO:0000313" key="2">
    <source>
        <dbReference type="EMBL" id="KIE47745.1"/>
    </source>
</evidence>
<evidence type="ECO:0000256" key="1">
    <source>
        <dbReference type="SAM" id="Coils"/>
    </source>
</evidence>
<name>A0A0C1UKE1_9CLOT</name>